<gene>
    <name evidence="3" type="ORF">E2C06_34370</name>
</gene>
<reference evidence="3 4" key="1">
    <citation type="journal article" date="2016" name="J. Microbiol.">
        <title>Dankookia rubra gen. nov., sp. nov., an alphaproteobacterium isolated from sediment of a shallow stream.</title>
        <authorList>
            <person name="Kim W.H."/>
            <person name="Kim D.H."/>
            <person name="Kang K."/>
            <person name="Ahn T.Y."/>
        </authorList>
    </citation>
    <scope>NUCLEOTIDE SEQUENCE [LARGE SCALE GENOMIC DNA]</scope>
    <source>
        <strain evidence="3 4">JCM30602</strain>
    </source>
</reference>
<accession>A0A4R5Q5A7</accession>
<dbReference type="InterPro" id="IPR000757">
    <property type="entry name" value="Beta-glucanase-like"/>
</dbReference>
<dbReference type="CDD" id="cd00413">
    <property type="entry name" value="Glyco_hydrolase_16"/>
    <property type="match status" value="1"/>
</dbReference>
<dbReference type="PROSITE" id="PS51762">
    <property type="entry name" value="GH16_2"/>
    <property type="match status" value="1"/>
</dbReference>
<evidence type="ECO:0000313" key="4">
    <source>
        <dbReference type="Proteomes" id="UP000295096"/>
    </source>
</evidence>
<comment type="caution">
    <text evidence="3">The sequence shown here is derived from an EMBL/GenBank/DDBJ whole genome shotgun (WGS) entry which is preliminary data.</text>
</comment>
<evidence type="ECO:0000313" key="3">
    <source>
        <dbReference type="EMBL" id="TDH58102.1"/>
    </source>
</evidence>
<dbReference type="SUPFAM" id="SSF49899">
    <property type="entry name" value="Concanavalin A-like lectins/glucanases"/>
    <property type="match status" value="1"/>
</dbReference>
<feature type="domain" description="GH16" evidence="2">
    <location>
        <begin position="137"/>
        <end position="406"/>
    </location>
</feature>
<name>A0A4R5Q5A7_9PROT</name>
<evidence type="ECO:0000259" key="2">
    <source>
        <dbReference type="PROSITE" id="PS51762"/>
    </source>
</evidence>
<comment type="similarity">
    <text evidence="1">Belongs to the glycosyl hydrolase 16 family.</text>
</comment>
<dbReference type="EMBL" id="SMSJ01000154">
    <property type="protein sequence ID" value="TDH58102.1"/>
    <property type="molecule type" value="Genomic_DNA"/>
</dbReference>
<protein>
    <recommendedName>
        <fullName evidence="2">GH16 domain-containing protein</fullName>
    </recommendedName>
</protein>
<dbReference type="Gene3D" id="2.60.120.200">
    <property type="match status" value="1"/>
</dbReference>
<dbReference type="InterPro" id="IPR013320">
    <property type="entry name" value="ConA-like_dom_sf"/>
</dbReference>
<dbReference type="OrthoDB" id="7253543at2"/>
<dbReference type="RefSeq" id="WP_133293052.1">
    <property type="nucleotide sequence ID" value="NZ_SMSJ01000154.1"/>
</dbReference>
<evidence type="ECO:0000256" key="1">
    <source>
        <dbReference type="ARBA" id="ARBA00006865"/>
    </source>
</evidence>
<dbReference type="GO" id="GO:0004553">
    <property type="term" value="F:hydrolase activity, hydrolyzing O-glycosyl compounds"/>
    <property type="evidence" value="ECO:0007669"/>
    <property type="project" value="InterPro"/>
</dbReference>
<organism evidence="3 4">
    <name type="scientific">Dankookia rubra</name>
    <dbReference type="NCBI Taxonomy" id="1442381"/>
    <lineage>
        <taxon>Bacteria</taxon>
        <taxon>Pseudomonadati</taxon>
        <taxon>Pseudomonadota</taxon>
        <taxon>Alphaproteobacteria</taxon>
        <taxon>Acetobacterales</taxon>
        <taxon>Roseomonadaceae</taxon>
        <taxon>Dankookia</taxon>
    </lineage>
</organism>
<dbReference type="Proteomes" id="UP000295096">
    <property type="component" value="Unassembled WGS sequence"/>
</dbReference>
<sequence>MTGPAAPGPASSVPAAPSAAAVSAWYGMTMTQPSVPPAPLPAGPAWQPGTVGGFAVGVPATRGPGAWAAPMTGQYAGTGPATTPLLDNPTRLPALPAAQDVPSTTVVPPRPVDDGAALAIAGYNPSLSPSVPPAQPGDERGLTVDEKRFVQGNPLLAAAYSDGQAVAPRLREAGYVAPAGDQGAKPGARLDGSSIQVTESFDRGLGLFSRSWGPGVDTSVAGQVTIRRMVQDGAEIDSGAMLPPTGATAGYGYGLYTFDLSMSGTAPGPYALLWPSTDVWPGPEMDLVERLDGGALYSTLHWDSDPGLASNADNAFTSIGLDGIDGSARHTYQYLWKPGRLTVFVDGQTLGSFTQNVPRAATDGGENAAPGIGMQTWWSAGQQAPCSGLCRENAITLYGFSYENLQ</sequence>
<proteinExistence type="inferred from homology"/>
<dbReference type="GO" id="GO:0005975">
    <property type="term" value="P:carbohydrate metabolic process"/>
    <property type="evidence" value="ECO:0007669"/>
    <property type="project" value="InterPro"/>
</dbReference>
<keyword evidence="4" id="KW-1185">Reference proteome</keyword>
<dbReference type="AlphaFoldDB" id="A0A4R5Q5A7"/>